<dbReference type="Proteomes" id="UP001370490">
    <property type="component" value="Unassembled WGS sequence"/>
</dbReference>
<dbReference type="EMBL" id="JBAMMX010000011">
    <property type="protein sequence ID" value="KAK6930987.1"/>
    <property type="molecule type" value="Genomic_DNA"/>
</dbReference>
<comment type="caution">
    <text evidence="2">The sequence shown here is derived from an EMBL/GenBank/DDBJ whole genome shotgun (WGS) entry which is preliminary data.</text>
</comment>
<dbReference type="Pfam" id="PF08241">
    <property type="entry name" value="Methyltransf_11"/>
    <property type="match status" value="1"/>
</dbReference>
<keyword evidence="2" id="KW-0489">Methyltransferase</keyword>
<evidence type="ECO:0000313" key="2">
    <source>
        <dbReference type="EMBL" id="KAK6930987.1"/>
    </source>
</evidence>
<dbReference type="GO" id="GO:0008757">
    <property type="term" value="F:S-adenosylmethionine-dependent methyltransferase activity"/>
    <property type="evidence" value="ECO:0007669"/>
    <property type="project" value="InterPro"/>
</dbReference>
<feature type="domain" description="Methyltransferase type 11" evidence="1">
    <location>
        <begin position="61"/>
        <end position="119"/>
    </location>
</feature>
<evidence type="ECO:0000313" key="3">
    <source>
        <dbReference type="Proteomes" id="UP001370490"/>
    </source>
</evidence>
<dbReference type="GO" id="GO:0032259">
    <property type="term" value="P:methylation"/>
    <property type="evidence" value="ECO:0007669"/>
    <property type="project" value="UniProtKB-KW"/>
</dbReference>
<organism evidence="2 3">
    <name type="scientific">Dillenia turbinata</name>
    <dbReference type="NCBI Taxonomy" id="194707"/>
    <lineage>
        <taxon>Eukaryota</taxon>
        <taxon>Viridiplantae</taxon>
        <taxon>Streptophyta</taxon>
        <taxon>Embryophyta</taxon>
        <taxon>Tracheophyta</taxon>
        <taxon>Spermatophyta</taxon>
        <taxon>Magnoliopsida</taxon>
        <taxon>eudicotyledons</taxon>
        <taxon>Gunneridae</taxon>
        <taxon>Pentapetalae</taxon>
        <taxon>Dilleniales</taxon>
        <taxon>Dilleniaceae</taxon>
        <taxon>Dillenia</taxon>
    </lineage>
</organism>
<dbReference type="InterPro" id="IPR029063">
    <property type="entry name" value="SAM-dependent_MTases_sf"/>
</dbReference>
<sequence>MASSHVALLAPPALRSPVSRFRGGPVRCANERQALFSRIAPVYGNLNDLLCLGQHRIWKRMAVKGLDFSREQLAVAVSRQHMLSKSCYRNIEWIEGNAVDLPFSDCFFDAITVLQCLCSTLIKGWMIFNVVVPVASGYGLAQDYQYLKSSILGYLTGKELEEIALLAGFSSAKHYEIGRGLMGNLVAKR</sequence>
<evidence type="ECO:0000259" key="1">
    <source>
        <dbReference type="Pfam" id="PF08241"/>
    </source>
</evidence>
<accession>A0AAN8VPE1</accession>
<keyword evidence="2" id="KW-0808">Transferase</keyword>
<dbReference type="AlphaFoldDB" id="A0AAN8VPE1"/>
<dbReference type="Gene3D" id="3.40.50.150">
    <property type="entry name" value="Vaccinia Virus protein VP39"/>
    <property type="match status" value="1"/>
</dbReference>
<keyword evidence="3" id="KW-1185">Reference proteome</keyword>
<name>A0AAN8VPE1_9MAGN</name>
<reference evidence="2 3" key="1">
    <citation type="submission" date="2023-12" db="EMBL/GenBank/DDBJ databases">
        <title>A high-quality genome assembly for Dillenia turbinata (Dilleniales).</title>
        <authorList>
            <person name="Chanderbali A."/>
        </authorList>
    </citation>
    <scope>NUCLEOTIDE SEQUENCE [LARGE SCALE GENOMIC DNA]</scope>
    <source>
        <strain evidence="2">LSX21</strain>
        <tissue evidence="2">Leaf</tissue>
    </source>
</reference>
<gene>
    <name evidence="2" type="ORF">RJ641_002780</name>
</gene>
<dbReference type="InterPro" id="IPR013216">
    <property type="entry name" value="Methyltransf_11"/>
</dbReference>
<proteinExistence type="predicted"/>
<protein>
    <submittedName>
        <fullName evidence="2">Methyltransferase type 11</fullName>
    </submittedName>
</protein>
<dbReference type="SUPFAM" id="SSF53335">
    <property type="entry name" value="S-adenosyl-L-methionine-dependent methyltransferases"/>
    <property type="match status" value="1"/>
</dbReference>